<dbReference type="InterPro" id="IPR046216">
    <property type="entry name" value="DUF6249"/>
</dbReference>
<feature type="signal peptide" evidence="2">
    <location>
        <begin position="1"/>
        <end position="21"/>
    </location>
</feature>
<evidence type="ECO:0000256" key="2">
    <source>
        <dbReference type="SAM" id="SignalP"/>
    </source>
</evidence>
<feature type="transmembrane region" description="Helical" evidence="1">
    <location>
        <begin position="90"/>
        <end position="118"/>
    </location>
</feature>
<proteinExistence type="predicted"/>
<feature type="chain" id="PRO_5044230154" description="DUF6249 domain-containing protein" evidence="2">
    <location>
        <begin position="22"/>
        <end position="214"/>
    </location>
</feature>
<dbReference type="AlphaFoldDB" id="A0AB33INX0"/>
<keyword evidence="1" id="KW-1133">Transmembrane helix</keyword>
<sequence length="214" mass="23567">MKKYLIALTMMLAVGTATLPAAPKHRHQHQSTAITPNDSVQQGIEAYSDTTSSAEATTDSTDSYYSVVPSPEGDDDNILSPFERTFTKPWIIIPAIFLIFLIAIAPILLIAWVIYFLIKRHNDKVALAEKSMSMGQPLPDLIRTASKTNTEYQWQRGIRNCSIGLGVVLLFAFLGAEELIGIGFLILCMGAGQMIMARTHARKDQDNHSGDQSL</sequence>
<feature type="domain" description="DUF6249" evidence="3">
    <location>
        <begin position="96"/>
        <end position="199"/>
    </location>
</feature>
<evidence type="ECO:0000256" key="1">
    <source>
        <dbReference type="SAM" id="Phobius"/>
    </source>
</evidence>
<keyword evidence="2" id="KW-0732">Signal</keyword>
<dbReference type="EMBL" id="AP035785">
    <property type="protein sequence ID" value="BFO71233.1"/>
    <property type="molecule type" value="Genomic_DNA"/>
</dbReference>
<reference evidence="4" key="1">
    <citation type="submission" date="2024-07" db="EMBL/GenBank/DDBJ databases">
        <title>Complete genome sequence of Prevotella sp. YM-2024 GTC17253.</title>
        <authorList>
            <person name="Hayashi M."/>
            <person name="Muto Y."/>
            <person name="Tanaka K."/>
            <person name="Niwa H."/>
        </authorList>
    </citation>
    <scope>NUCLEOTIDE SEQUENCE</scope>
    <source>
        <strain evidence="4">GTC17253</strain>
    </source>
</reference>
<keyword evidence="1" id="KW-0812">Transmembrane</keyword>
<accession>A0AB33INX0</accession>
<name>A0AB33INX0_9BACT</name>
<dbReference type="Pfam" id="PF19762">
    <property type="entry name" value="DUF6249"/>
    <property type="match status" value="1"/>
</dbReference>
<gene>
    <name evidence="4" type="ORF">GTC17253_11990</name>
</gene>
<organism evidence="4">
    <name type="scientific">Prevotella sp. GTC17253</name>
    <dbReference type="NCBI Taxonomy" id="3236793"/>
    <lineage>
        <taxon>Bacteria</taxon>
        <taxon>Pseudomonadati</taxon>
        <taxon>Bacteroidota</taxon>
        <taxon>Bacteroidia</taxon>
        <taxon>Bacteroidales</taxon>
        <taxon>Prevotellaceae</taxon>
        <taxon>Prevotella</taxon>
    </lineage>
</organism>
<evidence type="ECO:0000259" key="3">
    <source>
        <dbReference type="Pfam" id="PF19762"/>
    </source>
</evidence>
<keyword evidence="1" id="KW-0472">Membrane</keyword>
<protein>
    <recommendedName>
        <fullName evidence="3">DUF6249 domain-containing protein</fullName>
    </recommendedName>
</protein>
<evidence type="ECO:0000313" key="4">
    <source>
        <dbReference type="EMBL" id="BFO71233.1"/>
    </source>
</evidence>